<dbReference type="Pfam" id="PF01418">
    <property type="entry name" value="HTH_6"/>
    <property type="match status" value="1"/>
</dbReference>
<dbReference type="OrthoDB" id="370421at2"/>
<evidence type="ECO:0000259" key="1">
    <source>
        <dbReference type="PROSITE" id="PS51071"/>
    </source>
</evidence>
<feature type="domain" description="HTH rpiR-type" evidence="1">
    <location>
        <begin position="1"/>
        <end position="76"/>
    </location>
</feature>
<dbReference type="GO" id="GO:0003677">
    <property type="term" value="F:DNA binding"/>
    <property type="evidence" value="ECO:0007669"/>
    <property type="project" value="InterPro"/>
</dbReference>
<dbReference type="PROSITE" id="PS51071">
    <property type="entry name" value="HTH_RPIR"/>
    <property type="match status" value="1"/>
</dbReference>
<dbReference type="eggNOG" id="COG1737">
    <property type="taxonomic scope" value="Bacteria"/>
</dbReference>
<dbReference type="AlphaFoldDB" id="F2N8U9"/>
<dbReference type="KEGG" id="cgo:Corgl_1449"/>
<dbReference type="PANTHER" id="PTHR30514">
    <property type="entry name" value="GLUCOKINASE"/>
    <property type="match status" value="1"/>
</dbReference>
<name>F2N8U9_CORGP</name>
<dbReference type="Gene3D" id="3.40.50.10490">
    <property type="entry name" value="Glucose-6-phosphate isomerase like protein, domain 1"/>
    <property type="match status" value="1"/>
</dbReference>
<proteinExistence type="predicted"/>
<dbReference type="InterPro" id="IPR047640">
    <property type="entry name" value="RpiR-like"/>
</dbReference>
<organism evidence="2 3">
    <name type="scientific">Coriobacterium glomerans (strain ATCC 49209 / DSM 20642 / JCM 10262 / PW2)</name>
    <dbReference type="NCBI Taxonomy" id="700015"/>
    <lineage>
        <taxon>Bacteria</taxon>
        <taxon>Bacillati</taxon>
        <taxon>Actinomycetota</taxon>
        <taxon>Coriobacteriia</taxon>
        <taxon>Coriobacteriales</taxon>
        <taxon>Coriobacteriaceae</taxon>
        <taxon>Coriobacterium</taxon>
    </lineage>
</organism>
<protein>
    <submittedName>
        <fullName evidence="2">Transcriptional regulator, RpiR family</fullName>
    </submittedName>
</protein>
<dbReference type="Gene3D" id="1.10.10.10">
    <property type="entry name" value="Winged helix-like DNA-binding domain superfamily/Winged helix DNA-binding domain"/>
    <property type="match status" value="1"/>
</dbReference>
<accession>F2N8U9</accession>
<dbReference type="GO" id="GO:0003700">
    <property type="term" value="F:DNA-binding transcription factor activity"/>
    <property type="evidence" value="ECO:0007669"/>
    <property type="project" value="InterPro"/>
</dbReference>
<dbReference type="GO" id="GO:0097367">
    <property type="term" value="F:carbohydrate derivative binding"/>
    <property type="evidence" value="ECO:0007669"/>
    <property type="project" value="InterPro"/>
</dbReference>
<dbReference type="SUPFAM" id="SSF46689">
    <property type="entry name" value="Homeodomain-like"/>
    <property type="match status" value="1"/>
</dbReference>
<dbReference type="GO" id="GO:1901135">
    <property type="term" value="P:carbohydrate derivative metabolic process"/>
    <property type="evidence" value="ECO:0007669"/>
    <property type="project" value="InterPro"/>
</dbReference>
<dbReference type="STRING" id="700015.Corgl_1449"/>
<keyword evidence="3" id="KW-1185">Reference proteome</keyword>
<dbReference type="InterPro" id="IPR009057">
    <property type="entry name" value="Homeodomain-like_sf"/>
</dbReference>
<dbReference type="HOGENOM" id="CLU_055769_2_0_11"/>
<dbReference type="Proteomes" id="UP000006851">
    <property type="component" value="Chromosome"/>
</dbReference>
<dbReference type="RefSeq" id="WP_013709291.1">
    <property type="nucleotide sequence ID" value="NC_015389.1"/>
</dbReference>
<evidence type="ECO:0000313" key="3">
    <source>
        <dbReference type="Proteomes" id="UP000006851"/>
    </source>
</evidence>
<dbReference type="PANTHER" id="PTHR30514:SF10">
    <property type="entry name" value="MURR_RPIR FAMILY TRANSCRIPTIONAL REGULATOR"/>
    <property type="match status" value="1"/>
</dbReference>
<dbReference type="EMBL" id="CP002628">
    <property type="protein sequence ID" value="AEB07549.1"/>
    <property type="molecule type" value="Genomic_DNA"/>
</dbReference>
<dbReference type="InterPro" id="IPR000281">
    <property type="entry name" value="HTH_RpiR"/>
</dbReference>
<reference evidence="3" key="1">
    <citation type="journal article" date="2013" name="Stand. Genomic Sci.">
        <title>Complete genome sequence of Coriobacterium glomerans type strain (PW2(T)) from the midgut of Pyrrhocoris apterus L. (red soldier bug).</title>
        <authorList>
            <person name="Stackebrandt E."/>
            <person name="Zeytun A."/>
            <person name="Lapidus A."/>
            <person name="Nolan M."/>
            <person name="Lucas S."/>
            <person name="Hammon N."/>
            <person name="Deshpande S."/>
            <person name="Cheng J.F."/>
            <person name="Tapia R."/>
            <person name="Goodwin L.A."/>
            <person name="Pitluck S."/>
            <person name="Liolios K."/>
            <person name="Pagani I."/>
            <person name="Ivanova N."/>
            <person name="Mavromatis K."/>
            <person name="Mikhailova N."/>
            <person name="Huntemann M."/>
            <person name="Pati A."/>
            <person name="Chen A."/>
            <person name="Palaniappan K."/>
            <person name="Chang Y.J."/>
            <person name="Land M."/>
            <person name="Hauser L."/>
            <person name="Rohde M."/>
            <person name="Pukall R."/>
            <person name="Goker M."/>
            <person name="Detter J.C."/>
            <person name="Woyke T."/>
            <person name="Bristow J."/>
            <person name="Eisen J.A."/>
            <person name="Markowitz V."/>
            <person name="Hugenholtz P."/>
            <person name="Kyrpides N.C."/>
            <person name="Klenk H.P."/>
        </authorList>
    </citation>
    <scope>NUCLEOTIDE SEQUENCE</scope>
    <source>
        <strain evidence="3">ATCC 49209 / DSM 20642 / JCM 10262 / PW2</strain>
    </source>
</reference>
<dbReference type="InterPro" id="IPR036388">
    <property type="entry name" value="WH-like_DNA-bd_sf"/>
</dbReference>
<evidence type="ECO:0000313" key="2">
    <source>
        <dbReference type="EMBL" id="AEB07549.1"/>
    </source>
</evidence>
<sequence>MDIERRIQSAEGLTPTEQQLADAVRSMGEKIQTCSINQFAHLTATSIASVHRFCKKLGLEGFKQLKIEVARSCAGRDRRTEAIDFDFPFDAASRAVDIAERIETLYAATLEDTRSLLDLDAMDRAAKLIKKLPALDIYTQSHNLHPAQMFCDRLLSAGKSASCHASFERQMRTALASDARRTAVAISYSGLAPNLNALLPVLARRNTPVIMIGTSRAQRLHPGLAAYLEISDRESLCHRITQFASHIAVQYALDTLFACFFAMDYKRSFAFLEESLPYTSLPGADER</sequence>
<dbReference type="InterPro" id="IPR046348">
    <property type="entry name" value="SIS_dom_sf"/>
</dbReference>
<gene>
    <name evidence="2" type="ordered locus">Corgl_1449</name>
</gene>
<dbReference type="SUPFAM" id="SSF53697">
    <property type="entry name" value="SIS domain"/>
    <property type="match status" value="1"/>
</dbReference>